<dbReference type="GeneID" id="73321272"/>
<dbReference type="SUPFAM" id="SSF48403">
    <property type="entry name" value="Ankyrin repeat"/>
    <property type="match status" value="1"/>
</dbReference>
<dbReference type="Proteomes" id="UP001055115">
    <property type="component" value="Unassembled WGS sequence"/>
</dbReference>
<evidence type="ECO:0008006" key="3">
    <source>
        <dbReference type="Google" id="ProtNLM"/>
    </source>
</evidence>
<sequence>MHILDFPPELIHMLLYHMALSRGVTRALRLRLPALFETRLLDKFQYGQVNYIHDRNTEHMSDWYMREHHGAEDFWHSYIAYRVRNEGDPQVGRLVKIRQIAEAYCSKTGSTDLAGTIDTLCWMALERAARCPVRANMYVLNPYRFDSERGPVPDPGVSLLSVAAYLGNLSLAKELLEEGHCPEDTNELFDEPLRLAAWAGHADILKLFQEQLPEYECYGTGIKQWRAKTGPGAIGAITGAAIRGDLDMLRLAIYPPSRIQPGTSDFAGFPYGQVVVEDPYD</sequence>
<dbReference type="RefSeq" id="XP_049122639.1">
    <property type="nucleotide sequence ID" value="XM_049266682.1"/>
</dbReference>
<keyword evidence="2" id="KW-1185">Reference proteome</keyword>
<gene>
    <name evidence="1" type="ORF">ColSpa_00470</name>
</gene>
<dbReference type="EMBL" id="BQXU01000001">
    <property type="protein sequence ID" value="GKT40289.1"/>
    <property type="molecule type" value="Genomic_DNA"/>
</dbReference>
<evidence type="ECO:0000313" key="1">
    <source>
        <dbReference type="EMBL" id="GKT40289.1"/>
    </source>
</evidence>
<dbReference type="Gene3D" id="1.25.40.20">
    <property type="entry name" value="Ankyrin repeat-containing domain"/>
    <property type="match status" value="1"/>
</dbReference>
<dbReference type="AlphaFoldDB" id="A0AA37L5E3"/>
<organism evidence="1 2">
    <name type="scientific">Colletotrichum spaethianum</name>
    <dbReference type="NCBI Taxonomy" id="700344"/>
    <lineage>
        <taxon>Eukaryota</taxon>
        <taxon>Fungi</taxon>
        <taxon>Dikarya</taxon>
        <taxon>Ascomycota</taxon>
        <taxon>Pezizomycotina</taxon>
        <taxon>Sordariomycetes</taxon>
        <taxon>Hypocreomycetidae</taxon>
        <taxon>Glomerellales</taxon>
        <taxon>Glomerellaceae</taxon>
        <taxon>Colletotrichum</taxon>
        <taxon>Colletotrichum spaethianum species complex</taxon>
    </lineage>
</organism>
<evidence type="ECO:0000313" key="2">
    <source>
        <dbReference type="Proteomes" id="UP001055115"/>
    </source>
</evidence>
<dbReference type="InterPro" id="IPR036770">
    <property type="entry name" value="Ankyrin_rpt-contain_sf"/>
</dbReference>
<proteinExistence type="predicted"/>
<protein>
    <recommendedName>
        <fullName evidence="3">Ankyrin</fullName>
    </recommendedName>
</protein>
<accession>A0AA37L5E3</accession>
<reference evidence="1 2" key="1">
    <citation type="submission" date="2022-03" db="EMBL/GenBank/DDBJ databases">
        <title>Genome data of Colletotrichum spp.</title>
        <authorList>
            <person name="Utami Y.D."/>
            <person name="Hiruma K."/>
        </authorList>
    </citation>
    <scope>NUCLEOTIDE SEQUENCE [LARGE SCALE GENOMIC DNA]</scope>
    <source>
        <strain evidence="1 2">MAFF 239500</strain>
    </source>
</reference>
<comment type="caution">
    <text evidence="1">The sequence shown here is derived from an EMBL/GenBank/DDBJ whole genome shotgun (WGS) entry which is preliminary data.</text>
</comment>
<name>A0AA37L5E3_9PEZI</name>